<feature type="region of interest" description="Disordered" evidence="1">
    <location>
        <begin position="138"/>
        <end position="231"/>
    </location>
</feature>
<feature type="compositionally biased region" description="Basic and acidic residues" evidence="1">
    <location>
        <begin position="164"/>
        <end position="190"/>
    </location>
</feature>
<reference evidence="2" key="3">
    <citation type="submission" date="2022-06" db="UniProtKB">
        <authorList>
            <consortium name="EnsemblPlants"/>
        </authorList>
    </citation>
    <scope>IDENTIFICATION</scope>
</reference>
<name>A0A8R7U6E4_TRIUA</name>
<dbReference type="AlphaFoldDB" id="A0A8R7U6E4"/>
<evidence type="ECO:0000313" key="3">
    <source>
        <dbReference type="Proteomes" id="UP000015106"/>
    </source>
</evidence>
<dbReference type="EnsemblPlants" id="TuG1812G0400001323.01.T01">
    <property type="protein sequence ID" value="TuG1812G0400001323.01.T01.cds243399"/>
    <property type="gene ID" value="TuG1812G0400001323.01"/>
</dbReference>
<evidence type="ECO:0000256" key="1">
    <source>
        <dbReference type="SAM" id="MobiDB-lite"/>
    </source>
</evidence>
<dbReference type="Gramene" id="TuG1812G0400001323.01.T01">
    <property type="protein sequence ID" value="TuG1812G0400001323.01.T01.cds243399"/>
    <property type="gene ID" value="TuG1812G0400001323.01"/>
</dbReference>
<sequence>MYHPYENQNQTKDTLVRKQSSGATFHFSSLTRRNYKPVPCPALSPSAVGSGGAVLSERGPAVGAGGVRGEPHVDAADVESVVAPREHAYLLAVGELAEADGALRGRDWEGAAGRLGSAVHLHGYLPQRLPLEPRLHVHGCRRPRRGGAGREARRRREPAAAVEHAADDGVEPERENENAEQRGQDDHHVGVEVGVAPRSGRRCQGAARRRGRRGGDQRRGLPCVAEPPHGVPAYQLSSRAADGRVCGGF</sequence>
<protein>
    <submittedName>
        <fullName evidence="2">Uncharacterized protein</fullName>
    </submittedName>
</protein>
<feature type="compositionally biased region" description="Basic residues" evidence="1">
    <location>
        <begin position="138"/>
        <end position="156"/>
    </location>
</feature>
<evidence type="ECO:0000313" key="2">
    <source>
        <dbReference type="EnsemblPlants" id="TuG1812G0400001323.01.T01.cds243399"/>
    </source>
</evidence>
<reference evidence="3" key="1">
    <citation type="journal article" date="2013" name="Nature">
        <title>Draft genome of the wheat A-genome progenitor Triticum urartu.</title>
        <authorList>
            <person name="Ling H.Q."/>
            <person name="Zhao S."/>
            <person name="Liu D."/>
            <person name="Wang J."/>
            <person name="Sun H."/>
            <person name="Zhang C."/>
            <person name="Fan H."/>
            <person name="Li D."/>
            <person name="Dong L."/>
            <person name="Tao Y."/>
            <person name="Gao C."/>
            <person name="Wu H."/>
            <person name="Li Y."/>
            <person name="Cui Y."/>
            <person name="Guo X."/>
            <person name="Zheng S."/>
            <person name="Wang B."/>
            <person name="Yu K."/>
            <person name="Liang Q."/>
            <person name="Yang W."/>
            <person name="Lou X."/>
            <person name="Chen J."/>
            <person name="Feng M."/>
            <person name="Jian J."/>
            <person name="Zhang X."/>
            <person name="Luo G."/>
            <person name="Jiang Y."/>
            <person name="Liu J."/>
            <person name="Wang Z."/>
            <person name="Sha Y."/>
            <person name="Zhang B."/>
            <person name="Wu H."/>
            <person name="Tang D."/>
            <person name="Shen Q."/>
            <person name="Xue P."/>
            <person name="Zou S."/>
            <person name="Wang X."/>
            <person name="Liu X."/>
            <person name="Wang F."/>
            <person name="Yang Y."/>
            <person name="An X."/>
            <person name="Dong Z."/>
            <person name="Zhang K."/>
            <person name="Zhang X."/>
            <person name="Luo M.C."/>
            <person name="Dvorak J."/>
            <person name="Tong Y."/>
            <person name="Wang J."/>
            <person name="Yang H."/>
            <person name="Li Z."/>
            <person name="Wang D."/>
            <person name="Zhang A."/>
            <person name="Wang J."/>
        </authorList>
    </citation>
    <scope>NUCLEOTIDE SEQUENCE</scope>
    <source>
        <strain evidence="3">cv. G1812</strain>
    </source>
</reference>
<dbReference type="Proteomes" id="UP000015106">
    <property type="component" value="Chromosome 4"/>
</dbReference>
<proteinExistence type="predicted"/>
<reference evidence="2" key="2">
    <citation type="submission" date="2018-03" db="EMBL/GenBank/DDBJ databases">
        <title>The Triticum urartu genome reveals the dynamic nature of wheat genome evolution.</title>
        <authorList>
            <person name="Ling H."/>
            <person name="Ma B."/>
            <person name="Shi X."/>
            <person name="Liu H."/>
            <person name="Dong L."/>
            <person name="Sun H."/>
            <person name="Cao Y."/>
            <person name="Gao Q."/>
            <person name="Zheng S."/>
            <person name="Li Y."/>
            <person name="Yu Y."/>
            <person name="Du H."/>
            <person name="Qi M."/>
            <person name="Li Y."/>
            <person name="Yu H."/>
            <person name="Cui Y."/>
            <person name="Wang N."/>
            <person name="Chen C."/>
            <person name="Wu H."/>
            <person name="Zhao Y."/>
            <person name="Zhang J."/>
            <person name="Li Y."/>
            <person name="Zhou W."/>
            <person name="Zhang B."/>
            <person name="Hu W."/>
            <person name="Eijk M."/>
            <person name="Tang J."/>
            <person name="Witsenboer H."/>
            <person name="Zhao S."/>
            <person name="Li Z."/>
            <person name="Zhang A."/>
            <person name="Wang D."/>
            <person name="Liang C."/>
        </authorList>
    </citation>
    <scope>NUCLEOTIDE SEQUENCE [LARGE SCALE GENOMIC DNA]</scope>
    <source>
        <strain evidence="2">cv. G1812</strain>
    </source>
</reference>
<keyword evidence="3" id="KW-1185">Reference proteome</keyword>
<accession>A0A8R7U6E4</accession>
<organism evidence="2 3">
    <name type="scientific">Triticum urartu</name>
    <name type="common">Red wild einkorn</name>
    <name type="synonym">Crithodium urartu</name>
    <dbReference type="NCBI Taxonomy" id="4572"/>
    <lineage>
        <taxon>Eukaryota</taxon>
        <taxon>Viridiplantae</taxon>
        <taxon>Streptophyta</taxon>
        <taxon>Embryophyta</taxon>
        <taxon>Tracheophyta</taxon>
        <taxon>Spermatophyta</taxon>
        <taxon>Magnoliopsida</taxon>
        <taxon>Liliopsida</taxon>
        <taxon>Poales</taxon>
        <taxon>Poaceae</taxon>
        <taxon>BOP clade</taxon>
        <taxon>Pooideae</taxon>
        <taxon>Triticodae</taxon>
        <taxon>Triticeae</taxon>
        <taxon>Triticinae</taxon>
        <taxon>Triticum</taxon>
    </lineage>
</organism>